<dbReference type="Proteomes" id="UP000734823">
    <property type="component" value="Unassembled WGS sequence"/>
</dbReference>
<reference evidence="2 3" key="1">
    <citation type="submission" date="2020-06" db="EMBL/GenBank/DDBJ databases">
        <title>Actinokineospora xiongansis sp. nov., isolated from soil of Baiyangdian.</title>
        <authorList>
            <person name="Zhang X."/>
        </authorList>
    </citation>
    <scope>NUCLEOTIDE SEQUENCE [LARGE SCALE GENOMIC DNA]</scope>
    <source>
        <strain evidence="2 3">HBU206404</strain>
    </source>
</reference>
<name>A0ABR7LDB5_9PSEU</name>
<comment type="caution">
    <text evidence="2">The sequence shown here is derived from an EMBL/GenBank/DDBJ whole genome shotgun (WGS) entry which is preliminary data.</text>
</comment>
<evidence type="ECO:0000313" key="3">
    <source>
        <dbReference type="Proteomes" id="UP000734823"/>
    </source>
</evidence>
<accession>A0ABR7LDB5</accession>
<protein>
    <submittedName>
        <fullName evidence="2">Bacteriophage holin</fullName>
    </submittedName>
</protein>
<keyword evidence="3" id="KW-1185">Reference proteome</keyword>
<evidence type="ECO:0000256" key="1">
    <source>
        <dbReference type="SAM" id="MobiDB-lite"/>
    </source>
</evidence>
<proteinExistence type="predicted"/>
<dbReference type="NCBIfam" id="NF037944">
    <property type="entry name" value="holin_2"/>
    <property type="match status" value="1"/>
</dbReference>
<evidence type="ECO:0000313" key="2">
    <source>
        <dbReference type="EMBL" id="MBC6450632.1"/>
    </source>
</evidence>
<feature type="region of interest" description="Disordered" evidence="1">
    <location>
        <begin position="63"/>
        <end position="84"/>
    </location>
</feature>
<organism evidence="2 3">
    <name type="scientific">Actinokineospora xionganensis</name>
    <dbReference type="NCBI Taxonomy" id="2684470"/>
    <lineage>
        <taxon>Bacteria</taxon>
        <taxon>Bacillati</taxon>
        <taxon>Actinomycetota</taxon>
        <taxon>Actinomycetes</taxon>
        <taxon>Pseudonocardiales</taxon>
        <taxon>Pseudonocardiaceae</taxon>
        <taxon>Actinokineospora</taxon>
    </lineage>
</organism>
<dbReference type="RefSeq" id="WP_187223729.1">
    <property type="nucleotide sequence ID" value="NZ_JABVED010000018.1"/>
</dbReference>
<sequence>MPYLPSAALALLGLALLGFFLVRVVRGLGRVRTVIGTAKSTFDDGSGLLRARSAALRVALADRKRSAGRVASTGRSETGGRPCR</sequence>
<dbReference type="EMBL" id="JABVED010000018">
    <property type="protein sequence ID" value="MBC6450632.1"/>
    <property type="molecule type" value="Genomic_DNA"/>
</dbReference>
<gene>
    <name evidence="2" type="ORF">GPZ80_26075</name>
</gene>